<dbReference type="InterPro" id="IPR050377">
    <property type="entry name" value="Radical_SAM_PqqE_MftC-like"/>
</dbReference>
<evidence type="ECO:0000256" key="3">
    <source>
        <dbReference type="ARBA" id="ARBA00022723"/>
    </source>
</evidence>
<keyword evidence="2" id="KW-0949">S-adenosyl-L-methionine</keyword>
<dbReference type="PANTHER" id="PTHR11228:SF27">
    <property type="entry name" value="GLYCYL-RADICAL ENZYME ACTIVATING ENZYME MJ1227-RELATED"/>
    <property type="match status" value="1"/>
</dbReference>
<dbReference type="Gene3D" id="3.20.20.70">
    <property type="entry name" value="Aldolase class I"/>
    <property type="match status" value="1"/>
</dbReference>
<comment type="cofactor">
    <cofactor evidence="1">
        <name>[4Fe-4S] cluster</name>
        <dbReference type="ChEBI" id="CHEBI:49883"/>
    </cofactor>
</comment>
<proteinExistence type="predicted"/>
<dbReference type="GO" id="GO:0046872">
    <property type="term" value="F:metal ion binding"/>
    <property type="evidence" value="ECO:0007669"/>
    <property type="project" value="UniProtKB-KW"/>
</dbReference>
<evidence type="ECO:0000259" key="6">
    <source>
        <dbReference type="PROSITE" id="PS51918"/>
    </source>
</evidence>
<dbReference type="CDD" id="cd01335">
    <property type="entry name" value="Radical_SAM"/>
    <property type="match status" value="1"/>
</dbReference>
<dbReference type="PANTHER" id="PTHR11228">
    <property type="entry name" value="RADICAL SAM DOMAIN PROTEIN"/>
    <property type="match status" value="1"/>
</dbReference>
<evidence type="ECO:0000256" key="1">
    <source>
        <dbReference type="ARBA" id="ARBA00001966"/>
    </source>
</evidence>
<dbReference type="AlphaFoldDB" id="A0A0E2ARD0"/>
<keyword evidence="3" id="KW-0479">Metal-binding</keyword>
<comment type="caution">
    <text evidence="7">The sequence shown here is derived from an EMBL/GenBank/DDBJ whole genome shotgun (WGS) entry which is preliminary data.</text>
</comment>
<sequence>MEKLQWDKVRVLVANYCNYKCPFCHNEGQNKTTTKERMSLQSFKRLVDILSNQPISEFNISGGEPFLNEDIVDMILYINDNLDCDISCATNLSLIKPEHISALSGTRIKFNIQFPFATSEAFKRSTVTGNLDRILTNIDLLRAENIQVGLNTVVHSDDFSSIPTLIDFALERGLPLKLLPQIGLSGSKQFLNHIRLMLDAIAVKSIDKNNGALKWYIEKNGKITTVLYIDAPCFTKDINRCRNYGELRIQPNMEVQPCILGSPTDTIDLANSNDVIIAQLNNLWKYFDYC</sequence>
<dbReference type="RefSeq" id="WP_005794744.1">
    <property type="nucleotide sequence ID" value="NZ_JH724215.1"/>
</dbReference>
<dbReference type="HOGENOM" id="CLU_955999_0_0_10"/>
<evidence type="ECO:0000313" key="8">
    <source>
        <dbReference type="Proteomes" id="UP000003879"/>
    </source>
</evidence>
<reference evidence="7 8" key="1">
    <citation type="submission" date="2012-02" db="EMBL/GenBank/DDBJ databases">
        <title>The Genome Sequence of Bacteroides fragilis CL07T12C05.</title>
        <authorList>
            <consortium name="The Broad Institute Genome Sequencing Platform"/>
            <person name="Earl A."/>
            <person name="Ward D."/>
            <person name="Feldgarden M."/>
            <person name="Gevers D."/>
            <person name="Zitomersky N.L."/>
            <person name="Coyne M.J."/>
            <person name="Comstock L.E."/>
            <person name="Young S.K."/>
            <person name="Zeng Q."/>
            <person name="Gargeya S."/>
            <person name="Fitzgerald M."/>
            <person name="Haas B."/>
            <person name="Abouelleil A."/>
            <person name="Alvarado L."/>
            <person name="Arachchi H.M."/>
            <person name="Berlin A."/>
            <person name="Chapman S.B."/>
            <person name="Gearin G."/>
            <person name="Goldberg J."/>
            <person name="Griggs A."/>
            <person name="Gujja S."/>
            <person name="Hansen M."/>
            <person name="Heiman D."/>
            <person name="Howarth C."/>
            <person name="Larimer J."/>
            <person name="Lui A."/>
            <person name="MacDonald P.J.P."/>
            <person name="McCowen C."/>
            <person name="Montmayeur A."/>
            <person name="Murphy C."/>
            <person name="Neiman D."/>
            <person name="Pearson M."/>
            <person name="Priest M."/>
            <person name="Roberts A."/>
            <person name="Saif S."/>
            <person name="Shea T."/>
            <person name="Sisk P."/>
            <person name="Stolte C."/>
            <person name="Sykes S."/>
            <person name="Wortman J."/>
            <person name="Nusbaum C."/>
            <person name="Birren B."/>
        </authorList>
    </citation>
    <scope>NUCLEOTIDE SEQUENCE [LARGE SCALE GENOMIC DNA]</scope>
    <source>
        <strain evidence="7 8">CL07T12C05</strain>
    </source>
</reference>
<dbReference type="SUPFAM" id="SSF102114">
    <property type="entry name" value="Radical SAM enzymes"/>
    <property type="match status" value="1"/>
</dbReference>
<gene>
    <name evidence="7" type="ORF">HMPREF1056_01893</name>
</gene>
<dbReference type="InterPro" id="IPR058240">
    <property type="entry name" value="rSAM_sf"/>
</dbReference>
<dbReference type="Proteomes" id="UP000003879">
    <property type="component" value="Unassembled WGS sequence"/>
</dbReference>
<evidence type="ECO:0000256" key="2">
    <source>
        <dbReference type="ARBA" id="ARBA00022691"/>
    </source>
</evidence>
<dbReference type="PROSITE" id="PS51918">
    <property type="entry name" value="RADICAL_SAM"/>
    <property type="match status" value="1"/>
</dbReference>
<accession>A0A0E2ARD0</accession>
<name>A0A0E2ARD0_BACFG</name>
<dbReference type="GO" id="GO:0003824">
    <property type="term" value="F:catalytic activity"/>
    <property type="evidence" value="ECO:0007669"/>
    <property type="project" value="InterPro"/>
</dbReference>
<dbReference type="InterPro" id="IPR013785">
    <property type="entry name" value="Aldolase_TIM"/>
</dbReference>
<dbReference type="PATRIC" id="fig|997883.3.peg.1985"/>
<evidence type="ECO:0000256" key="4">
    <source>
        <dbReference type="ARBA" id="ARBA00023004"/>
    </source>
</evidence>
<dbReference type="SFLD" id="SFLDG01067">
    <property type="entry name" value="SPASM/twitch_domain_containing"/>
    <property type="match status" value="1"/>
</dbReference>
<keyword evidence="5" id="KW-0411">Iron-sulfur</keyword>
<dbReference type="EMBL" id="AGXN01000010">
    <property type="protein sequence ID" value="EIY97180.1"/>
    <property type="molecule type" value="Genomic_DNA"/>
</dbReference>
<evidence type="ECO:0000256" key="5">
    <source>
        <dbReference type="ARBA" id="ARBA00023014"/>
    </source>
</evidence>
<feature type="domain" description="Radical SAM core" evidence="6">
    <location>
        <begin position="1"/>
        <end position="213"/>
    </location>
</feature>
<dbReference type="SFLD" id="SFLDS00029">
    <property type="entry name" value="Radical_SAM"/>
    <property type="match status" value="1"/>
</dbReference>
<organism evidence="7 8">
    <name type="scientific">Bacteroides fragilis CL07T12C05</name>
    <dbReference type="NCBI Taxonomy" id="997883"/>
    <lineage>
        <taxon>Bacteria</taxon>
        <taxon>Pseudomonadati</taxon>
        <taxon>Bacteroidota</taxon>
        <taxon>Bacteroidia</taxon>
        <taxon>Bacteroidales</taxon>
        <taxon>Bacteroidaceae</taxon>
        <taxon>Bacteroides</taxon>
    </lineage>
</organism>
<evidence type="ECO:0000313" key="7">
    <source>
        <dbReference type="EMBL" id="EIY97180.1"/>
    </source>
</evidence>
<dbReference type="SMART" id="SM00729">
    <property type="entry name" value="Elp3"/>
    <property type="match status" value="1"/>
</dbReference>
<protein>
    <recommendedName>
        <fullName evidence="6">Radical SAM core domain-containing protein</fullName>
    </recommendedName>
</protein>
<dbReference type="InterPro" id="IPR006638">
    <property type="entry name" value="Elp3/MiaA/NifB-like_rSAM"/>
</dbReference>
<dbReference type="Pfam" id="PF04055">
    <property type="entry name" value="Radical_SAM"/>
    <property type="match status" value="1"/>
</dbReference>
<dbReference type="GO" id="GO:0051536">
    <property type="term" value="F:iron-sulfur cluster binding"/>
    <property type="evidence" value="ECO:0007669"/>
    <property type="project" value="UniProtKB-KW"/>
</dbReference>
<dbReference type="InterPro" id="IPR007197">
    <property type="entry name" value="rSAM"/>
</dbReference>
<keyword evidence="4" id="KW-0408">Iron</keyword>